<evidence type="ECO:0008006" key="4">
    <source>
        <dbReference type="Google" id="ProtNLM"/>
    </source>
</evidence>
<sequence length="61" mass="7007">MKLKSSYFFIPVLLFALGAASCSTPTYKQNKYKKARRSSRDCGCLVKPADQYMMLSYNEQK</sequence>
<accession>A0A0S7C421</accession>
<feature type="signal peptide" evidence="1">
    <location>
        <begin position="1"/>
        <end position="28"/>
    </location>
</feature>
<keyword evidence="1" id="KW-0732">Signal</keyword>
<evidence type="ECO:0000313" key="3">
    <source>
        <dbReference type="Proteomes" id="UP000053091"/>
    </source>
</evidence>
<dbReference type="RefSeq" id="WP_062041568.1">
    <property type="nucleotide sequence ID" value="NZ_DF968182.1"/>
</dbReference>
<gene>
    <name evidence="2" type="ORF">TBC1_111974</name>
</gene>
<proteinExistence type="predicted"/>
<dbReference type="PROSITE" id="PS51257">
    <property type="entry name" value="PROKAR_LIPOPROTEIN"/>
    <property type="match status" value="1"/>
</dbReference>
<reference evidence="2" key="1">
    <citation type="journal article" date="2015" name="Genome Announc.">
        <title>Draft Genome Sequence of Bacteroidales Strain TBC1, a Novel Isolate from a Methanogenic Wastewater Treatment System.</title>
        <authorList>
            <person name="Tourlousse D.M."/>
            <person name="Matsuura N."/>
            <person name="Sun L."/>
            <person name="Toyonaga M."/>
            <person name="Kuroda K."/>
            <person name="Ohashi A."/>
            <person name="Cruz R."/>
            <person name="Yamaguchi T."/>
            <person name="Sekiguchi Y."/>
        </authorList>
    </citation>
    <scope>NUCLEOTIDE SEQUENCE [LARGE SCALE GENOMIC DNA]</scope>
    <source>
        <strain evidence="2">TBC1</strain>
    </source>
</reference>
<protein>
    <recommendedName>
        <fullName evidence="4">Lipoprotein</fullName>
    </recommendedName>
</protein>
<dbReference type="EMBL" id="DF968182">
    <property type="protein sequence ID" value="GAP43816.1"/>
    <property type="molecule type" value="Genomic_DNA"/>
</dbReference>
<feature type="chain" id="PRO_5006633589" description="Lipoprotein" evidence="1">
    <location>
        <begin position="29"/>
        <end position="61"/>
    </location>
</feature>
<dbReference type="STRING" id="1678841.TBC1_111974"/>
<dbReference type="AlphaFoldDB" id="A0A0S7C421"/>
<keyword evidence="3" id="KW-1185">Reference proteome</keyword>
<dbReference type="Proteomes" id="UP000053091">
    <property type="component" value="Unassembled WGS sequence"/>
</dbReference>
<organism evidence="2">
    <name type="scientific">Lentimicrobium saccharophilum</name>
    <dbReference type="NCBI Taxonomy" id="1678841"/>
    <lineage>
        <taxon>Bacteria</taxon>
        <taxon>Pseudomonadati</taxon>
        <taxon>Bacteroidota</taxon>
        <taxon>Bacteroidia</taxon>
        <taxon>Bacteroidales</taxon>
        <taxon>Lentimicrobiaceae</taxon>
        <taxon>Lentimicrobium</taxon>
    </lineage>
</organism>
<name>A0A0S7C421_9BACT</name>
<evidence type="ECO:0000256" key="1">
    <source>
        <dbReference type="SAM" id="SignalP"/>
    </source>
</evidence>
<evidence type="ECO:0000313" key="2">
    <source>
        <dbReference type="EMBL" id="GAP43816.1"/>
    </source>
</evidence>